<evidence type="ECO:0000313" key="1">
    <source>
        <dbReference type="EMBL" id="KAF2750954.1"/>
    </source>
</evidence>
<sequence length="104" mass="11767">MKVNKRSYGTLRAMFPNTPEERRKEVDWDVFVAALGEAGFAARSGGGSMVSFKERAGTGTIIFHKPHPTPKIDPIMLQSMGKRMNKWFRWHRGVFAVVEKGDLD</sequence>
<evidence type="ECO:0008006" key="3">
    <source>
        <dbReference type="Google" id="ProtNLM"/>
    </source>
</evidence>
<dbReference type="InterPro" id="IPR012933">
    <property type="entry name" value="HicA_mRNA_interferase"/>
</dbReference>
<dbReference type="Proteomes" id="UP000799440">
    <property type="component" value="Unassembled WGS sequence"/>
</dbReference>
<keyword evidence="2" id="KW-1185">Reference proteome</keyword>
<protein>
    <recommendedName>
        <fullName evidence="3">Type II toxin-antitoxin system HicA family toxin</fullName>
    </recommendedName>
</protein>
<accession>A0A6A6VMJ4</accession>
<dbReference type="PANTHER" id="PTHR40788:SF1">
    <property type="entry name" value="IPA PROTEIN"/>
    <property type="match status" value="1"/>
</dbReference>
<organism evidence="1 2">
    <name type="scientific">Sporormia fimetaria CBS 119925</name>
    <dbReference type="NCBI Taxonomy" id="1340428"/>
    <lineage>
        <taxon>Eukaryota</taxon>
        <taxon>Fungi</taxon>
        <taxon>Dikarya</taxon>
        <taxon>Ascomycota</taxon>
        <taxon>Pezizomycotina</taxon>
        <taxon>Dothideomycetes</taxon>
        <taxon>Pleosporomycetidae</taxon>
        <taxon>Pleosporales</taxon>
        <taxon>Sporormiaceae</taxon>
        <taxon>Sporormia</taxon>
    </lineage>
</organism>
<name>A0A6A6VMJ4_9PLEO</name>
<reference evidence="1" key="1">
    <citation type="journal article" date="2020" name="Stud. Mycol.">
        <title>101 Dothideomycetes genomes: a test case for predicting lifestyles and emergence of pathogens.</title>
        <authorList>
            <person name="Haridas S."/>
            <person name="Albert R."/>
            <person name="Binder M."/>
            <person name="Bloem J."/>
            <person name="Labutti K."/>
            <person name="Salamov A."/>
            <person name="Andreopoulos B."/>
            <person name="Baker S."/>
            <person name="Barry K."/>
            <person name="Bills G."/>
            <person name="Bluhm B."/>
            <person name="Cannon C."/>
            <person name="Castanera R."/>
            <person name="Culley D."/>
            <person name="Daum C."/>
            <person name="Ezra D."/>
            <person name="Gonzalez J."/>
            <person name="Henrissat B."/>
            <person name="Kuo A."/>
            <person name="Liang C."/>
            <person name="Lipzen A."/>
            <person name="Lutzoni F."/>
            <person name="Magnuson J."/>
            <person name="Mondo S."/>
            <person name="Nolan M."/>
            <person name="Ohm R."/>
            <person name="Pangilinan J."/>
            <person name="Park H.-J."/>
            <person name="Ramirez L."/>
            <person name="Alfaro M."/>
            <person name="Sun H."/>
            <person name="Tritt A."/>
            <person name="Yoshinaga Y."/>
            <person name="Zwiers L.-H."/>
            <person name="Turgeon B."/>
            <person name="Goodwin S."/>
            <person name="Spatafora J."/>
            <person name="Crous P."/>
            <person name="Grigoriev I."/>
        </authorList>
    </citation>
    <scope>NUCLEOTIDE SEQUENCE</scope>
    <source>
        <strain evidence="1">CBS 119925</strain>
    </source>
</reference>
<gene>
    <name evidence="1" type="ORF">M011DRAFT_507399</name>
</gene>
<dbReference type="GO" id="GO:0003729">
    <property type="term" value="F:mRNA binding"/>
    <property type="evidence" value="ECO:0007669"/>
    <property type="project" value="InterPro"/>
</dbReference>
<dbReference type="AlphaFoldDB" id="A0A6A6VMJ4"/>
<proteinExistence type="predicted"/>
<dbReference type="Pfam" id="PF07927">
    <property type="entry name" value="HicA_toxin"/>
    <property type="match status" value="1"/>
</dbReference>
<dbReference type="PANTHER" id="PTHR40788">
    <property type="entry name" value="CLR5 DOMAIN-CONTAINING PROTEIN-RELATED"/>
    <property type="match status" value="1"/>
</dbReference>
<evidence type="ECO:0000313" key="2">
    <source>
        <dbReference type="Proteomes" id="UP000799440"/>
    </source>
</evidence>
<dbReference type="OrthoDB" id="2922289at2759"/>
<dbReference type="EMBL" id="MU006563">
    <property type="protein sequence ID" value="KAF2750954.1"/>
    <property type="molecule type" value="Genomic_DNA"/>
</dbReference>